<comment type="caution">
    <text evidence="2">The sequence shown here is derived from an EMBL/GenBank/DDBJ whole genome shotgun (WGS) entry which is preliminary data.</text>
</comment>
<dbReference type="SMART" id="SM00530">
    <property type="entry name" value="HTH_XRE"/>
    <property type="match status" value="1"/>
</dbReference>
<dbReference type="Pfam" id="PF13560">
    <property type="entry name" value="HTH_31"/>
    <property type="match status" value="1"/>
</dbReference>
<feature type="domain" description="HTH cro/C1-type" evidence="1">
    <location>
        <begin position="17"/>
        <end position="71"/>
    </location>
</feature>
<dbReference type="InterPro" id="IPR010982">
    <property type="entry name" value="Lambda_DNA-bd_dom_sf"/>
</dbReference>
<keyword evidence="3" id="KW-1185">Reference proteome</keyword>
<proteinExistence type="predicted"/>
<dbReference type="Proteomes" id="UP000019277">
    <property type="component" value="Unassembled WGS sequence"/>
</dbReference>
<dbReference type="Pfam" id="PF19054">
    <property type="entry name" value="DUF5753"/>
    <property type="match status" value="1"/>
</dbReference>
<dbReference type="InterPro" id="IPR001387">
    <property type="entry name" value="Cro/C1-type_HTH"/>
</dbReference>
<dbReference type="eggNOG" id="COG1426">
    <property type="taxonomic scope" value="Bacteria"/>
</dbReference>
<dbReference type="STRING" id="909613.UO65_3980"/>
<dbReference type="AlphaFoldDB" id="W7IVC4"/>
<gene>
    <name evidence="2" type="ORF">UO65_3980</name>
</gene>
<dbReference type="PATRIC" id="fig|909613.9.peg.3981"/>
<dbReference type="OrthoDB" id="3687959at2"/>
<evidence type="ECO:0000313" key="2">
    <source>
        <dbReference type="EMBL" id="EWC60697.1"/>
    </source>
</evidence>
<dbReference type="SUPFAM" id="SSF47413">
    <property type="entry name" value="lambda repressor-like DNA-binding domains"/>
    <property type="match status" value="1"/>
</dbReference>
<evidence type="ECO:0000313" key="3">
    <source>
        <dbReference type="Proteomes" id="UP000019277"/>
    </source>
</evidence>
<name>W7IVC4_9PSEU</name>
<protein>
    <submittedName>
        <fullName evidence="2">Putative DNA-binding protein</fullName>
    </submittedName>
</protein>
<accession>W7IVC4</accession>
<dbReference type="EMBL" id="AYXG01000147">
    <property type="protein sequence ID" value="EWC60697.1"/>
    <property type="molecule type" value="Genomic_DNA"/>
</dbReference>
<reference evidence="2 3" key="1">
    <citation type="journal article" date="2014" name="Genome Announc.">
        <title>Draft Genome Sequence of the Antitrypanosomally Active Sponge-Associated Bacterium Actinokineospora sp. Strain EG49.</title>
        <authorList>
            <person name="Harjes J."/>
            <person name="Ryu T."/>
            <person name="Abdelmohsen U.R."/>
            <person name="Moitinho-Silva L."/>
            <person name="Horn H."/>
            <person name="Ravasi T."/>
            <person name="Hentschel U."/>
        </authorList>
    </citation>
    <scope>NUCLEOTIDE SEQUENCE [LARGE SCALE GENOMIC DNA]</scope>
    <source>
        <strain evidence="2 3">EG49</strain>
    </source>
</reference>
<dbReference type="CDD" id="cd00093">
    <property type="entry name" value="HTH_XRE"/>
    <property type="match status" value="1"/>
</dbReference>
<evidence type="ECO:0000259" key="1">
    <source>
        <dbReference type="PROSITE" id="PS50943"/>
    </source>
</evidence>
<dbReference type="Gene3D" id="1.10.260.40">
    <property type="entry name" value="lambda repressor-like DNA-binding domains"/>
    <property type="match status" value="1"/>
</dbReference>
<dbReference type="RefSeq" id="WP_035284672.1">
    <property type="nucleotide sequence ID" value="NZ_AYXG01000147.1"/>
</dbReference>
<keyword evidence="2" id="KW-0238">DNA-binding</keyword>
<organism evidence="2 3">
    <name type="scientific">Actinokineospora spheciospongiae</name>
    <dbReference type="NCBI Taxonomy" id="909613"/>
    <lineage>
        <taxon>Bacteria</taxon>
        <taxon>Bacillati</taxon>
        <taxon>Actinomycetota</taxon>
        <taxon>Actinomycetes</taxon>
        <taxon>Pseudonocardiales</taxon>
        <taxon>Pseudonocardiaceae</taxon>
        <taxon>Actinokineospora</taxon>
    </lineage>
</organism>
<dbReference type="InterPro" id="IPR043917">
    <property type="entry name" value="DUF5753"/>
</dbReference>
<sequence>MPKPRPKPQARGLATGLRAARKATDLTSTAVGDQLGWSQSTVSRIETGKRNASPDEVIAMLALYGVKGPERERLLSMARDADRSTWLETHQDRITTQAITLAEYESEAVELTLFDLILVPGLLQTVAYTRAMMNAGGVPVANIEPRVQQRMDRQRVLDQANPPHVKSILDEAVLHRRIGGKRVMAEQLRHLLAVAERSNIDLHVIPFDHGGHTGVAGAFVLARFKHGEPIVHVENLRSGLFLDERANVEPYENAVASMTAVALDPAASAKMVEEALARYERSE</sequence>
<dbReference type="PROSITE" id="PS50943">
    <property type="entry name" value="HTH_CROC1"/>
    <property type="match status" value="1"/>
</dbReference>
<dbReference type="GO" id="GO:0003677">
    <property type="term" value="F:DNA binding"/>
    <property type="evidence" value="ECO:0007669"/>
    <property type="project" value="UniProtKB-KW"/>
</dbReference>